<dbReference type="Proteomes" id="UP000050996">
    <property type="component" value="Unassembled WGS sequence"/>
</dbReference>
<proteinExistence type="predicted"/>
<keyword evidence="2" id="KW-1185">Reference proteome</keyword>
<name>A0A0Q3VH75_9BACI</name>
<comment type="caution">
    <text evidence="1">The sequence shown here is derived from an EMBL/GenBank/DDBJ whole genome shotgun (WGS) entry which is preliminary data.</text>
</comment>
<evidence type="ECO:0000313" key="2">
    <source>
        <dbReference type="Proteomes" id="UP000050996"/>
    </source>
</evidence>
<dbReference type="EMBL" id="LJIX01000006">
    <property type="protein sequence ID" value="KQL18823.1"/>
    <property type="molecule type" value="Genomic_DNA"/>
</dbReference>
<dbReference type="RefSeq" id="WP_056683766.1">
    <property type="nucleotide sequence ID" value="NZ_LJIX01000006.1"/>
</dbReference>
<accession>A0A0Q3VH75</accession>
<gene>
    <name evidence="1" type="ORF">AN957_09725</name>
</gene>
<organism evidence="1 2">
    <name type="scientific">Cytobacillus solani</name>
    <dbReference type="NCBI Taxonomy" id="1637975"/>
    <lineage>
        <taxon>Bacteria</taxon>
        <taxon>Bacillati</taxon>
        <taxon>Bacillota</taxon>
        <taxon>Bacilli</taxon>
        <taxon>Bacillales</taxon>
        <taxon>Bacillaceae</taxon>
        <taxon>Cytobacillus</taxon>
    </lineage>
</organism>
<dbReference type="PATRIC" id="fig|1637975.4.peg.1724"/>
<evidence type="ECO:0000313" key="1">
    <source>
        <dbReference type="EMBL" id="KQL18823.1"/>
    </source>
</evidence>
<reference evidence="1 2" key="1">
    <citation type="submission" date="2015-09" db="EMBL/GenBank/DDBJ databases">
        <title>Genome sequencing project for genomic taxonomy and phylogenomics of Bacillus-like bacteria.</title>
        <authorList>
            <person name="Liu B."/>
            <person name="Wang J."/>
            <person name="Zhu Y."/>
            <person name="Liu G."/>
            <person name="Chen Q."/>
            <person name="Chen Z."/>
            <person name="Lan J."/>
            <person name="Che J."/>
            <person name="Ge C."/>
            <person name="Shi H."/>
            <person name="Pan Z."/>
            <person name="Liu X."/>
        </authorList>
    </citation>
    <scope>NUCLEOTIDE SEQUENCE [LARGE SCALE GENOMIC DNA]</scope>
    <source>
        <strain evidence="1 2">FJAT-18043</strain>
    </source>
</reference>
<dbReference type="STRING" id="1637975.AN957_09725"/>
<dbReference type="AlphaFoldDB" id="A0A0Q3VH75"/>
<protein>
    <submittedName>
        <fullName evidence="1">Uncharacterized protein</fullName>
    </submittedName>
</protein>
<sequence>MARLNVKKLSDKQIEYNGVIYAKASHPIQTGDIVLDNEDLGVNAAGGFYEVIQVNSYDDFTVIDDDSDDRERDTNDRDFVPYRKVTDADQPMTITLTQPVHLIIKNIATIEFKTE</sequence>